<name>A0ABN3KQP9_9ACTN</name>
<proteinExistence type="predicted"/>
<sequence>MPPHCDSLDGPVVTAARRALEDTDVDLVLPYVHAQAEAEVRDAFGAAARVRTLGPDARKVAERWFFETVVRLHREGEGAGFTGLKPAGLDVGPVIPVAERALESGSAGELVDVLCGVVREQAEYRHSRALALKENAGKDVAAAREYVEAALGLQVWAHHLHRQAMTDPHSRPGGDEHA</sequence>
<dbReference type="InterPro" id="IPR045613">
    <property type="entry name" value="DUF6448"/>
</dbReference>
<organism evidence="1 2">
    <name type="scientific">Streptomyces thermolineatus</name>
    <dbReference type="NCBI Taxonomy" id="44033"/>
    <lineage>
        <taxon>Bacteria</taxon>
        <taxon>Bacillati</taxon>
        <taxon>Actinomycetota</taxon>
        <taxon>Actinomycetes</taxon>
        <taxon>Kitasatosporales</taxon>
        <taxon>Streptomycetaceae</taxon>
        <taxon>Streptomyces</taxon>
    </lineage>
</organism>
<dbReference type="Pfam" id="PF20046">
    <property type="entry name" value="DUF6448"/>
    <property type="match status" value="1"/>
</dbReference>
<protein>
    <submittedName>
        <fullName evidence="1">DUF6448 family protein</fullName>
    </submittedName>
</protein>
<dbReference type="RefSeq" id="WP_344381144.1">
    <property type="nucleotide sequence ID" value="NZ_BAAATA010000001.1"/>
</dbReference>
<accession>A0ABN3KQP9</accession>
<keyword evidence="2" id="KW-1185">Reference proteome</keyword>
<dbReference type="EMBL" id="BAAATA010000001">
    <property type="protein sequence ID" value="GAA2469869.1"/>
    <property type="molecule type" value="Genomic_DNA"/>
</dbReference>
<dbReference type="Proteomes" id="UP001501358">
    <property type="component" value="Unassembled WGS sequence"/>
</dbReference>
<evidence type="ECO:0000313" key="1">
    <source>
        <dbReference type="EMBL" id="GAA2469869.1"/>
    </source>
</evidence>
<gene>
    <name evidence="1" type="ORF">GCM10010406_01660</name>
</gene>
<comment type="caution">
    <text evidence="1">The sequence shown here is derived from an EMBL/GenBank/DDBJ whole genome shotgun (WGS) entry which is preliminary data.</text>
</comment>
<reference evidence="1 2" key="1">
    <citation type="journal article" date="2019" name="Int. J. Syst. Evol. Microbiol.">
        <title>The Global Catalogue of Microorganisms (GCM) 10K type strain sequencing project: providing services to taxonomists for standard genome sequencing and annotation.</title>
        <authorList>
            <consortium name="The Broad Institute Genomics Platform"/>
            <consortium name="The Broad Institute Genome Sequencing Center for Infectious Disease"/>
            <person name="Wu L."/>
            <person name="Ma J."/>
        </authorList>
    </citation>
    <scope>NUCLEOTIDE SEQUENCE [LARGE SCALE GENOMIC DNA]</scope>
    <source>
        <strain evidence="1 2">JCM 6307</strain>
    </source>
</reference>
<evidence type="ECO:0000313" key="2">
    <source>
        <dbReference type="Proteomes" id="UP001501358"/>
    </source>
</evidence>